<dbReference type="GO" id="GO:0003824">
    <property type="term" value="F:catalytic activity"/>
    <property type="evidence" value="ECO:0007669"/>
    <property type="project" value="InterPro"/>
</dbReference>
<dbReference type="PANTHER" id="PTHR21234">
    <property type="entry name" value="PURINE NUCLEOSIDE PHOSPHORYLASE"/>
    <property type="match status" value="1"/>
</dbReference>
<dbReference type="InterPro" id="IPR035994">
    <property type="entry name" value="Nucleoside_phosphorylase_sf"/>
</dbReference>
<keyword evidence="5" id="KW-1185">Reference proteome</keyword>
<evidence type="ECO:0000313" key="4">
    <source>
        <dbReference type="EMBL" id="MBJ3775807.1"/>
    </source>
</evidence>
<gene>
    <name evidence="4" type="ORF">JCR33_08930</name>
</gene>
<feature type="signal peptide" evidence="2">
    <location>
        <begin position="1"/>
        <end position="21"/>
    </location>
</feature>
<dbReference type="RefSeq" id="WP_198881704.1">
    <property type="nucleotide sequence ID" value="NZ_JAEKJA010000006.1"/>
</dbReference>
<evidence type="ECO:0000259" key="3">
    <source>
        <dbReference type="Pfam" id="PF01048"/>
    </source>
</evidence>
<protein>
    <submittedName>
        <fullName evidence="4">5'-methylthioadenosine/S-adenosylhomocysteine nucleosidase</fullName>
    </submittedName>
</protein>
<dbReference type="EMBL" id="JAEKJA010000006">
    <property type="protein sequence ID" value="MBJ3775807.1"/>
    <property type="molecule type" value="Genomic_DNA"/>
</dbReference>
<comment type="caution">
    <text evidence="4">The sequence shown here is derived from an EMBL/GenBank/DDBJ whole genome shotgun (WGS) entry which is preliminary data.</text>
</comment>
<organism evidence="4 5">
    <name type="scientific">Acuticoccus mangrovi</name>
    <dbReference type="NCBI Taxonomy" id="2796142"/>
    <lineage>
        <taxon>Bacteria</taxon>
        <taxon>Pseudomonadati</taxon>
        <taxon>Pseudomonadota</taxon>
        <taxon>Alphaproteobacteria</taxon>
        <taxon>Hyphomicrobiales</taxon>
        <taxon>Amorphaceae</taxon>
        <taxon>Acuticoccus</taxon>
    </lineage>
</organism>
<evidence type="ECO:0000313" key="5">
    <source>
        <dbReference type="Proteomes" id="UP000609531"/>
    </source>
</evidence>
<evidence type="ECO:0000256" key="2">
    <source>
        <dbReference type="SAM" id="SignalP"/>
    </source>
</evidence>
<dbReference type="Pfam" id="PF01048">
    <property type="entry name" value="PNP_UDP_1"/>
    <property type="match status" value="1"/>
</dbReference>
<name>A0A934IP93_9HYPH</name>
<dbReference type="CDD" id="cd09008">
    <property type="entry name" value="MTAN"/>
    <property type="match status" value="1"/>
</dbReference>
<reference evidence="4" key="1">
    <citation type="submission" date="2020-12" db="EMBL/GenBank/DDBJ databases">
        <title>Bacterial taxonomy.</title>
        <authorList>
            <person name="Pan X."/>
        </authorList>
    </citation>
    <scope>NUCLEOTIDE SEQUENCE</scope>
    <source>
        <strain evidence="4">B2012</strain>
    </source>
</reference>
<keyword evidence="2" id="KW-0732">Signal</keyword>
<feature type="region of interest" description="Disordered" evidence="1">
    <location>
        <begin position="304"/>
        <end position="325"/>
    </location>
</feature>
<dbReference type="SUPFAM" id="SSF53167">
    <property type="entry name" value="Purine and uridine phosphorylases"/>
    <property type="match status" value="1"/>
</dbReference>
<accession>A0A934IP93</accession>
<dbReference type="GO" id="GO:0009116">
    <property type="term" value="P:nucleoside metabolic process"/>
    <property type="evidence" value="ECO:0007669"/>
    <property type="project" value="InterPro"/>
</dbReference>
<feature type="chain" id="PRO_5037206954" evidence="2">
    <location>
        <begin position="22"/>
        <end position="325"/>
    </location>
</feature>
<dbReference type="AlphaFoldDB" id="A0A934IP93"/>
<dbReference type="Gene3D" id="3.40.50.1580">
    <property type="entry name" value="Nucleoside phosphorylase domain"/>
    <property type="match status" value="1"/>
</dbReference>
<proteinExistence type="predicted"/>
<feature type="domain" description="Nucleoside phosphorylase" evidence="3">
    <location>
        <begin position="31"/>
        <end position="299"/>
    </location>
</feature>
<dbReference type="Proteomes" id="UP000609531">
    <property type="component" value="Unassembled WGS sequence"/>
</dbReference>
<evidence type="ECO:0000256" key="1">
    <source>
        <dbReference type="SAM" id="MobiDB-lite"/>
    </source>
</evidence>
<dbReference type="PANTHER" id="PTHR21234:SF42">
    <property type="entry name" value="PHOSPHORYLASE SUPERFAMILY PROTEIN"/>
    <property type="match status" value="1"/>
</dbReference>
<dbReference type="InterPro" id="IPR000845">
    <property type="entry name" value="Nucleoside_phosphorylase_d"/>
</dbReference>
<sequence>MFLRTLAVAAAIAAATVAASAAERLDDTSRIAVLSAFEPEWLMLQEMVEGRADHLDNGVRYVTGSIEGRDVVLLLSGIGMVNAAMTAQMAIDRFDLTGIVFSGIAGGVDPALNVGDVVVPEHWGSYLHMVFARETEDGGFAVPPFLSAPFANFGMIFPQNEQVRHEGEETPQSRFWFDVDPDYLAAAREAAARVVLNPCREAGVCLEGTPQITVGGNGVSGSAFVDNADFRRYVFDTFAARVIDMESAAVAQVAFANGVPFIAFRSLSDLAGGGEGSNELPIFFAIAAENSATLVAEFLHASSEDGEVTPLSDKTSDDTAASTPQ</sequence>